<evidence type="ECO:0000313" key="13">
    <source>
        <dbReference type="EMBL" id="QCZ94285.1"/>
    </source>
</evidence>
<dbReference type="GO" id="GO:0042597">
    <property type="term" value="C:periplasmic space"/>
    <property type="evidence" value="ECO:0007669"/>
    <property type="project" value="UniProtKB-SubCell"/>
</dbReference>
<dbReference type="GO" id="GO:0044780">
    <property type="term" value="P:bacterial-type flagellum assembly"/>
    <property type="evidence" value="ECO:0007669"/>
    <property type="project" value="InterPro"/>
</dbReference>
<evidence type="ECO:0000256" key="4">
    <source>
        <dbReference type="ARBA" id="ARBA00007974"/>
    </source>
</evidence>
<keyword evidence="6" id="KW-0574">Periplasm</keyword>
<dbReference type="Proteomes" id="UP000304912">
    <property type="component" value="Chromosome"/>
</dbReference>
<dbReference type="InterPro" id="IPR013377">
    <property type="entry name" value="FlgJ"/>
</dbReference>
<keyword evidence="7" id="KW-1005">Bacterial flagellum biogenesis</keyword>
<accession>A0A5B7YFA2</accession>
<sequence length="322" mass="35271">MDTLHTRNQMEMARNVHDVSSLNNLREAIAKGEDQSALQETAKQFEAIFVQMMLKSMRKAQEAMADEDSPFNSQQVKFYRDMHDQQLAVDLSSNGGMGLADLIVKQLGQNNPDYTSASVIRGDGNLSSINREAVNNVQRAQDVVLPDKSVSDNPPPVTPAYKAPIAADQKAFIEALYPHAQKAAEKLGGDPKAIIAQAAVETGWGQYVIHDGNGTPSYNLFGIKADKGWQGKQAVVDTLEFDKGMPAKQKAAFRAYGSIDEAMQDYVSFLQSSPRYEKAVAESQDSQAYFNALQQAGYATDPAYADKLMSVYRGSTLNGFQP</sequence>
<dbReference type="NCBIfam" id="TIGR02541">
    <property type="entry name" value="flagell_FlgJ"/>
    <property type="match status" value="1"/>
</dbReference>
<evidence type="ECO:0000256" key="1">
    <source>
        <dbReference type="ARBA" id="ARBA00002954"/>
    </source>
</evidence>
<keyword evidence="13" id="KW-0969">Cilium</keyword>
<evidence type="ECO:0000256" key="8">
    <source>
        <dbReference type="ARBA" id="ARBA00022801"/>
    </source>
</evidence>
<name>A0A5B7YFA2_9ALTE</name>
<evidence type="ECO:0000259" key="12">
    <source>
        <dbReference type="SMART" id="SM00047"/>
    </source>
</evidence>
<dbReference type="InterPro" id="IPR002901">
    <property type="entry name" value="MGlyc_endo_b_GlcNAc-like_dom"/>
</dbReference>
<dbReference type="Gene3D" id="2.10.70.40">
    <property type="entry name" value="peptidoglycan hydrolase"/>
    <property type="match status" value="1"/>
</dbReference>
<feature type="domain" description="Mannosyl-glycoprotein endo-beta-N-acetylglucosamidase-like" evidence="12">
    <location>
        <begin position="162"/>
        <end position="321"/>
    </location>
</feature>
<dbReference type="Pfam" id="PF10135">
    <property type="entry name" value="Rod-binding"/>
    <property type="match status" value="1"/>
</dbReference>
<evidence type="ECO:0000256" key="10">
    <source>
        <dbReference type="ARBA" id="ARBA00023316"/>
    </source>
</evidence>
<organism evidence="13 14">
    <name type="scientific">Salinimonas iocasae</name>
    <dbReference type="NCBI Taxonomy" id="2572577"/>
    <lineage>
        <taxon>Bacteria</taxon>
        <taxon>Pseudomonadati</taxon>
        <taxon>Pseudomonadota</taxon>
        <taxon>Gammaproteobacteria</taxon>
        <taxon>Alteromonadales</taxon>
        <taxon>Alteromonadaceae</taxon>
        <taxon>Alteromonas/Salinimonas group</taxon>
        <taxon>Salinimonas</taxon>
    </lineage>
</organism>
<dbReference type="PANTHER" id="PTHR33308:SF9">
    <property type="entry name" value="PEPTIDOGLYCAN HYDROLASE FLGJ"/>
    <property type="match status" value="1"/>
</dbReference>
<gene>
    <name evidence="13" type="primary">flgJ</name>
    <name evidence="13" type="ORF">FBQ74_12735</name>
</gene>
<evidence type="ECO:0000256" key="7">
    <source>
        <dbReference type="ARBA" id="ARBA00022795"/>
    </source>
</evidence>
<comment type="subcellular location">
    <subcellularLocation>
        <location evidence="2">Periplasm</location>
    </subcellularLocation>
</comment>
<dbReference type="GO" id="GO:0071555">
    <property type="term" value="P:cell wall organization"/>
    <property type="evidence" value="ECO:0007669"/>
    <property type="project" value="UniProtKB-KW"/>
</dbReference>
<dbReference type="Gene3D" id="1.10.530.10">
    <property type="match status" value="1"/>
</dbReference>
<dbReference type="GO" id="GO:0016798">
    <property type="term" value="F:hydrolase activity, acting on glycosyl bonds"/>
    <property type="evidence" value="ECO:0007669"/>
    <property type="project" value="UniProtKB-KW"/>
</dbReference>
<evidence type="ECO:0000256" key="3">
    <source>
        <dbReference type="ARBA" id="ARBA00006880"/>
    </source>
</evidence>
<evidence type="ECO:0000256" key="11">
    <source>
        <dbReference type="ARBA" id="ARBA00030835"/>
    </source>
</evidence>
<dbReference type="PANTHER" id="PTHR33308">
    <property type="entry name" value="PEPTIDOGLYCAN HYDROLASE FLGJ"/>
    <property type="match status" value="1"/>
</dbReference>
<keyword evidence="13" id="KW-0282">Flagellum</keyword>
<dbReference type="GO" id="GO:0071973">
    <property type="term" value="P:bacterial-type flagellum-dependent cell motility"/>
    <property type="evidence" value="ECO:0007669"/>
    <property type="project" value="TreeGrafter"/>
</dbReference>
<dbReference type="Pfam" id="PF01832">
    <property type="entry name" value="Glucosaminidase"/>
    <property type="match status" value="1"/>
</dbReference>
<dbReference type="RefSeq" id="WP_139757025.1">
    <property type="nucleotide sequence ID" value="NZ_CP039852.1"/>
</dbReference>
<comment type="similarity">
    <text evidence="4">In the C-terminal section; belongs to the glycosyl hydrolase 73 family.</text>
</comment>
<evidence type="ECO:0000313" key="14">
    <source>
        <dbReference type="Proteomes" id="UP000304912"/>
    </source>
</evidence>
<reference evidence="13 14" key="1">
    <citation type="submission" date="2019-04" db="EMBL/GenBank/DDBJ databases">
        <title>Salinimonas iocasae sp. nov., a halophilic bacterium isolated from the outer tube casing of tubeworms in Okinawa Trough.</title>
        <authorList>
            <person name="Zhang H."/>
            <person name="Wang H."/>
            <person name="Li C."/>
        </authorList>
    </citation>
    <scope>NUCLEOTIDE SEQUENCE [LARGE SCALE GENOMIC DNA]</scope>
    <source>
        <strain evidence="13 14">KX18D6</strain>
    </source>
</reference>
<keyword evidence="8 13" id="KW-0378">Hydrolase</keyword>
<dbReference type="AlphaFoldDB" id="A0A5B7YFA2"/>
<comment type="function">
    <text evidence="1">Flagellum-specific muramidase which hydrolyzes the peptidoglycan layer to assemble the rod structure in the periplasmic space.</text>
</comment>
<keyword evidence="9 13" id="KW-0326">Glycosidase</keyword>
<evidence type="ECO:0000256" key="5">
    <source>
        <dbReference type="ARBA" id="ARBA00013433"/>
    </source>
</evidence>
<keyword evidence="10" id="KW-0961">Cell wall biogenesis/degradation</keyword>
<dbReference type="PRINTS" id="PR01002">
    <property type="entry name" value="FLGFLGJ"/>
</dbReference>
<dbReference type="InterPro" id="IPR051056">
    <property type="entry name" value="Glycosyl_Hydrolase_73"/>
</dbReference>
<evidence type="ECO:0000256" key="2">
    <source>
        <dbReference type="ARBA" id="ARBA00004418"/>
    </source>
</evidence>
<keyword evidence="13" id="KW-0966">Cell projection</keyword>
<evidence type="ECO:0000256" key="6">
    <source>
        <dbReference type="ARBA" id="ARBA00022764"/>
    </source>
</evidence>
<comment type="similarity">
    <text evidence="3">In the N-terminal section; belongs to the FlgJ family.</text>
</comment>
<protein>
    <recommendedName>
        <fullName evidence="5">Peptidoglycan hydrolase FlgJ</fullName>
    </recommendedName>
    <alternativeName>
        <fullName evidence="11">Muramidase FlgJ</fullName>
    </alternativeName>
</protein>
<evidence type="ECO:0000256" key="9">
    <source>
        <dbReference type="ARBA" id="ARBA00023295"/>
    </source>
</evidence>
<dbReference type="EMBL" id="CP039852">
    <property type="protein sequence ID" value="QCZ94285.1"/>
    <property type="molecule type" value="Genomic_DNA"/>
</dbReference>
<proteinExistence type="inferred from homology"/>
<dbReference type="SMART" id="SM00047">
    <property type="entry name" value="LYZ2"/>
    <property type="match status" value="1"/>
</dbReference>
<dbReference type="OrthoDB" id="289937at2"/>
<keyword evidence="14" id="KW-1185">Reference proteome</keyword>
<dbReference type="KEGG" id="salk:FBQ74_12735"/>
<dbReference type="InterPro" id="IPR019301">
    <property type="entry name" value="Flagellar_prot_FlgJ_N"/>
</dbReference>
<dbReference type="GO" id="GO:0004040">
    <property type="term" value="F:amidase activity"/>
    <property type="evidence" value="ECO:0007669"/>
    <property type="project" value="InterPro"/>
</dbReference>